<protein>
    <submittedName>
        <fullName evidence="1">DNA helicase</fullName>
    </submittedName>
</protein>
<keyword evidence="1" id="KW-0378">Hydrolase</keyword>
<accession>A0A699HUK6</accession>
<name>A0A699HUK6_TANCI</name>
<organism evidence="1">
    <name type="scientific">Tanacetum cinerariifolium</name>
    <name type="common">Dalmatian daisy</name>
    <name type="synonym">Chrysanthemum cinerariifolium</name>
    <dbReference type="NCBI Taxonomy" id="118510"/>
    <lineage>
        <taxon>Eukaryota</taxon>
        <taxon>Viridiplantae</taxon>
        <taxon>Streptophyta</taxon>
        <taxon>Embryophyta</taxon>
        <taxon>Tracheophyta</taxon>
        <taxon>Spermatophyta</taxon>
        <taxon>Magnoliopsida</taxon>
        <taxon>eudicotyledons</taxon>
        <taxon>Gunneridae</taxon>
        <taxon>Pentapetalae</taxon>
        <taxon>asterids</taxon>
        <taxon>campanulids</taxon>
        <taxon>Asterales</taxon>
        <taxon>Asteraceae</taxon>
        <taxon>Asteroideae</taxon>
        <taxon>Anthemideae</taxon>
        <taxon>Anthemidinae</taxon>
        <taxon>Tanacetum</taxon>
    </lineage>
</organism>
<keyword evidence="1" id="KW-0067">ATP-binding</keyword>
<sequence length="310" mass="34840">MPYDLQMEYTTLHIPNKPDLEFHASACAPVPSNGCNYTLRLSQAINSMHETSAPTKIDVMKEAHQFAYNQTNNDDSFMLHTKTQDMLSTTTGNHIPTSSLGSSGVKNGYCNEPSHGLCIDIGNSGSLEGRNSNVYTYNHIPAEEANAQFTNSNTQDSFPRRKNVTNNHIKESQTCIGYRQKQYARRIHRHISDDQRVASLKIVYTIEFQKRGLPHCHSLLWLNESSKIHQDSDVDKYISAELPDPTDDVDGYRVISELMMHGPCGYANSSAACMKDGTSFNRNFPKPYSDRTLLIKTDMFTIDGTKLEST</sequence>
<keyword evidence="1" id="KW-0547">Nucleotide-binding</keyword>
<comment type="caution">
    <text evidence="1">The sequence shown here is derived from an EMBL/GenBank/DDBJ whole genome shotgun (WGS) entry which is preliminary data.</text>
</comment>
<dbReference type="AlphaFoldDB" id="A0A699HUK6"/>
<dbReference type="GO" id="GO:0004386">
    <property type="term" value="F:helicase activity"/>
    <property type="evidence" value="ECO:0007669"/>
    <property type="project" value="UniProtKB-KW"/>
</dbReference>
<evidence type="ECO:0000313" key="1">
    <source>
        <dbReference type="EMBL" id="GEY75334.1"/>
    </source>
</evidence>
<dbReference type="EMBL" id="BKCJ010206425">
    <property type="protein sequence ID" value="GEY75334.1"/>
    <property type="molecule type" value="Genomic_DNA"/>
</dbReference>
<keyword evidence="1" id="KW-0347">Helicase</keyword>
<proteinExistence type="predicted"/>
<reference evidence="1" key="1">
    <citation type="journal article" date="2019" name="Sci. Rep.">
        <title>Draft genome of Tanacetum cinerariifolium, the natural source of mosquito coil.</title>
        <authorList>
            <person name="Yamashiro T."/>
            <person name="Shiraishi A."/>
            <person name="Satake H."/>
            <person name="Nakayama K."/>
        </authorList>
    </citation>
    <scope>NUCLEOTIDE SEQUENCE</scope>
</reference>
<gene>
    <name evidence="1" type="ORF">Tci_447308</name>
</gene>